<dbReference type="GO" id="GO:0046872">
    <property type="term" value="F:metal ion binding"/>
    <property type="evidence" value="ECO:0007669"/>
    <property type="project" value="UniProtKB-KW"/>
</dbReference>
<evidence type="ECO:0000313" key="4">
    <source>
        <dbReference type="EMBL" id="KAF0725764.1"/>
    </source>
</evidence>
<dbReference type="OrthoDB" id="6620488at2759"/>
<name>A0A6G0WFE8_APHCR</name>
<dbReference type="Pfam" id="PF13359">
    <property type="entry name" value="DDE_Tnp_4"/>
    <property type="match status" value="1"/>
</dbReference>
<dbReference type="AlphaFoldDB" id="A0A6G0WFE8"/>
<protein>
    <submittedName>
        <fullName evidence="4">THAP-type domain-containing protein</fullName>
    </submittedName>
</protein>
<keyword evidence="2" id="KW-0479">Metal-binding</keyword>
<gene>
    <name evidence="4" type="ORF">FWK35_00014179</name>
</gene>
<comment type="cofactor">
    <cofactor evidence="1">
        <name>a divalent metal cation</name>
        <dbReference type="ChEBI" id="CHEBI:60240"/>
    </cofactor>
</comment>
<proteinExistence type="predicted"/>
<feature type="non-terminal residue" evidence="4">
    <location>
        <position position="255"/>
    </location>
</feature>
<dbReference type="InterPro" id="IPR027806">
    <property type="entry name" value="HARBI1_dom"/>
</dbReference>
<organism evidence="4 5">
    <name type="scientific">Aphis craccivora</name>
    <name type="common">Cowpea aphid</name>
    <dbReference type="NCBI Taxonomy" id="307492"/>
    <lineage>
        <taxon>Eukaryota</taxon>
        <taxon>Metazoa</taxon>
        <taxon>Ecdysozoa</taxon>
        <taxon>Arthropoda</taxon>
        <taxon>Hexapoda</taxon>
        <taxon>Insecta</taxon>
        <taxon>Pterygota</taxon>
        <taxon>Neoptera</taxon>
        <taxon>Paraneoptera</taxon>
        <taxon>Hemiptera</taxon>
        <taxon>Sternorrhyncha</taxon>
        <taxon>Aphidomorpha</taxon>
        <taxon>Aphidoidea</taxon>
        <taxon>Aphididae</taxon>
        <taxon>Aphidini</taxon>
        <taxon>Aphis</taxon>
        <taxon>Aphis</taxon>
    </lineage>
</organism>
<feature type="domain" description="DDE Tnp4" evidence="3">
    <location>
        <begin position="186"/>
        <end position="254"/>
    </location>
</feature>
<dbReference type="EMBL" id="VUJU01008800">
    <property type="protein sequence ID" value="KAF0725764.1"/>
    <property type="molecule type" value="Genomic_DNA"/>
</dbReference>
<comment type="caution">
    <text evidence="4">The sequence shown here is derived from an EMBL/GenBank/DDBJ whole genome shotgun (WGS) entry which is preliminary data.</text>
</comment>
<evidence type="ECO:0000259" key="3">
    <source>
        <dbReference type="Pfam" id="PF13359"/>
    </source>
</evidence>
<sequence>MSDRSVSFHWFPKEKECNVPWMNKNGTIEYIDRQRAWAINLRMDKKNIEKKIKSVTKVSRRLLKTAVPIQNLPKSAVLCSPMKRLTPKKRLHFKKPVTLIEQIKSLDFESSEDPVPVAECIEENYTQDELNCALKDLNNEVQGYNSTQTRDFSAQVCSGDLTFHFILLLDSDKKLNTMTGIPYQQISDAIMVDRGFRIDDICNEKGVTLIRPPFLRGKSQFTKTEALLTKEIASARVHIERVNQRLKTFKILQNK</sequence>
<dbReference type="PANTHER" id="PTHR23080:SF141">
    <property type="entry name" value="TRANSPOSASE HELIX-TURN-HELIX DOMAIN-CONTAINING PROTEIN"/>
    <property type="match status" value="1"/>
</dbReference>
<evidence type="ECO:0000313" key="5">
    <source>
        <dbReference type="Proteomes" id="UP000478052"/>
    </source>
</evidence>
<dbReference type="Proteomes" id="UP000478052">
    <property type="component" value="Unassembled WGS sequence"/>
</dbReference>
<evidence type="ECO:0000256" key="2">
    <source>
        <dbReference type="ARBA" id="ARBA00022723"/>
    </source>
</evidence>
<dbReference type="PANTHER" id="PTHR23080">
    <property type="entry name" value="THAP DOMAIN PROTEIN"/>
    <property type="match status" value="1"/>
</dbReference>
<accession>A0A6G0WFE8</accession>
<evidence type="ECO:0000256" key="1">
    <source>
        <dbReference type="ARBA" id="ARBA00001968"/>
    </source>
</evidence>
<reference evidence="4 5" key="1">
    <citation type="submission" date="2019-08" db="EMBL/GenBank/DDBJ databases">
        <title>Whole genome of Aphis craccivora.</title>
        <authorList>
            <person name="Voronova N.V."/>
            <person name="Shulinski R.S."/>
            <person name="Bandarenka Y.V."/>
            <person name="Zhorov D.G."/>
            <person name="Warner D."/>
        </authorList>
    </citation>
    <scope>NUCLEOTIDE SEQUENCE [LARGE SCALE GENOMIC DNA]</scope>
    <source>
        <strain evidence="4">180601</strain>
        <tissue evidence="4">Whole Body</tissue>
    </source>
</reference>
<keyword evidence="5" id="KW-1185">Reference proteome</keyword>